<dbReference type="InterPro" id="IPR050272">
    <property type="entry name" value="Isochorismatase-like_hydrls"/>
</dbReference>
<dbReference type="EC" id="3.-.-.-" evidence="3"/>
<protein>
    <submittedName>
        <fullName evidence="3">Cysteine hydrolase family protein</fullName>
        <ecNumber evidence="3">3.-.-.-</ecNumber>
    </submittedName>
</protein>
<evidence type="ECO:0000259" key="2">
    <source>
        <dbReference type="Pfam" id="PF00857"/>
    </source>
</evidence>
<proteinExistence type="predicted"/>
<organism evidence="3 4">
    <name type="scientific">Phenylobacterium terrae</name>
    <dbReference type="NCBI Taxonomy" id="2665495"/>
    <lineage>
        <taxon>Bacteria</taxon>
        <taxon>Pseudomonadati</taxon>
        <taxon>Pseudomonadota</taxon>
        <taxon>Alphaproteobacteria</taxon>
        <taxon>Caulobacterales</taxon>
        <taxon>Caulobacteraceae</taxon>
        <taxon>Phenylobacterium</taxon>
    </lineage>
</organism>
<dbReference type="Proteomes" id="UP001597237">
    <property type="component" value="Unassembled WGS sequence"/>
</dbReference>
<dbReference type="PANTHER" id="PTHR43540">
    <property type="entry name" value="PEROXYUREIDOACRYLATE/UREIDOACRYLATE AMIDOHYDROLASE-RELATED"/>
    <property type="match status" value="1"/>
</dbReference>
<reference evidence="4" key="1">
    <citation type="journal article" date="2019" name="Int. J. Syst. Evol. Microbiol.">
        <title>The Global Catalogue of Microorganisms (GCM) 10K type strain sequencing project: providing services to taxonomists for standard genome sequencing and annotation.</title>
        <authorList>
            <consortium name="The Broad Institute Genomics Platform"/>
            <consortium name="The Broad Institute Genome Sequencing Center for Infectious Disease"/>
            <person name="Wu L."/>
            <person name="Ma J."/>
        </authorList>
    </citation>
    <scope>NUCLEOTIDE SEQUENCE [LARGE SCALE GENOMIC DNA]</scope>
    <source>
        <strain evidence="4">DFY28</strain>
    </source>
</reference>
<dbReference type="InterPro" id="IPR036380">
    <property type="entry name" value="Isochorismatase-like_sf"/>
</dbReference>
<dbReference type="Pfam" id="PF00857">
    <property type="entry name" value="Isochorismatase"/>
    <property type="match status" value="1"/>
</dbReference>
<keyword evidence="1 3" id="KW-0378">Hydrolase</keyword>
<accession>A0ABW4MYH0</accession>
<sequence length="174" mass="18390">MDALVVIDVQQGMWAFPDYPPHDGEGVVARICGLIERARAAGRPVFFVQHEGGPGDVLAPGGPGFALHADLRPRPDEPVIVKRQCSAFLGTDLDARLKAAGAERLVICGMQTEFCVDTAVRGAVERGYQVMLAADAHTTGDTRALKAADIIRHHNHTLGAGFAAVKPAGEIAFG</sequence>
<keyword evidence="4" id="KW-1185">Reference proteome</keyword>
<dbReference type="Gene3D" id="3.40.50.850">
    <property type="entry name" value="Isochorismatase-like"/>
    <property type="match status" value="1"/>
</dbReference>
<dbReference type="GO" id="GO:0016787">
    <property type="term" value="F:hydrolase activity"/>
    <property type="evidence" value="ECO:0007669"/>
    <property type="project" value="UniProtKB-KW"/>
</dbReference>
<comment type="caution">
    <text evidence="3">The sequence shown here is derived from an EMBL/GenBank/DDBJ whole genome shotgun (WGS) entry which is preliminary data.</text>
</comment>
<feature type="domain" description="Isochorismatase-like" evidence="2">
    <location>
        <begin position="3"/>
        <end position="146"/>
    </location>
</feature>
<evidence type="ECO:0000313" key="3">
    <source>
        <dbReference type="EMBL" id="MFD1782910.1"/>
    </source>
</evidence>
<dbReference type="CDD" id="cd01014">
    <property type="entry name" value="nicotinamidase_related"/>
    <property type="match status" value="1"/>
</dbReference>
<dbReference type="RefSeq" id="WP_377282563.1">
    <property type="nucleotide sequence ID" value="NZ_JBHRSI010000007.1"/>
</dbReference>
<evidence type="ECO:0000256" key="1">
    <source>
        <dbReference type="ARBA" id="ARBA00022801"/>
    </source>
</evidence>
<dbReference type="InterPro" id="IPR000868">
    <property type="entry name" value="Isochorismatase-like_dom"/>
</dbReference>
<name>A0ABW4MYH0_9CAUL</name>
<gene>
    <name evidence="3" type="ORF">ACFSC0_05855</name>
</gene>
<dbReference type="SUPFAM" id="SSF52499">
    <property type="entry name" value="Isochorismatase-like hydrolases"/>
    <property type="match status" value="1"/>
</dbReference>
<dbReference type="EMBL" id="JBHUEY010000001">
    <property type="protein sequence ID" value="MFD1782910.1"/>
    <property type="molecule type" value="Genomic_DNA"/>
</dbReference>
<evidence type="ECO:0000313" key="4">
    <source>
        <dbReference type="Proteomes" id="UP001597237"/>
    </source>
</evidence>